<gene>
    <name evidence="1" type="ORF">LCGC14_2495130</name>
</gene>
<dbReference type="EMBL" id="LAZR01039644">
    <property type="protein sequence ID" value="KKL16477.1"/>
    <property type="molecule type" value="Genomic_DNA"/>
</dbReference>
<accession>A0A0F9BRH8</accession>
<protein>
    <submittedName>
        <fullName evidence="1">Uncharacterized protein</fullName>
    </submittedName>
</protein>
<proteinExistence type="predicted"/>
<organism evidence="1">
    <name type="scientific">marine sediment metagenome</name>
    <dbReference type="NCBI Taxonomy" id="412755"/>
    <lineage>
        <taxon>unclassified sequences</taxon>
        <taxon>metagenomes</taxon>
        <taxon>ecological metagenomes</taxon>
    </lineage>
</organism>
<name>A0A0F9BRH8_9ZZZZ</name>
<reference evidence="1" key="1">
    <citation type="journal article" date="2015" name="Nature">
        <title>Complex archaea that bridge the gap between prokaryotes and eukaryotes.</title>
        <authorList>
            <person name="Spang A."/>
            <person name="Saw J.H."/>
            <person name="Jorgensen S.L."/>
            <person name="Zaremba-Niedzwiedzka K."/>
            <person name="Martijn J."/>
            <person name="Lind A.E."/>
            <person name="van Eijk R."/>
            <person name="Schleper C."/>
            <person name="Guy L."/>
            <person name="Ettema T.J."/>
        </authorList>
    </citation>
    <scope>NUCLEOTIDE SEQUENCE</scope>
</reference>
<feature type="non-terminal residue" evidence="1">
    <location>
        <position position="26"/>
    </location>
</feature>
<dbReference type="AlphaFoldDB" id="A0A0F9BRH8"/>
<sequence>MKQEMEPLFLIRGTDELAIPLLRLYR</sequence>
<comment type="caution">
    <text evidence="1">The sequence shown here is derived from an EMBL/GenBank/DDBJ whole genome shotgun (WGS) entry which is preliminary data.</text>
</comment>
<evidence type="ECO:0000313" key="1">
    <source>
        <dbReference type="EMBL" id="KKL16477.1"/>
    </source>
</evidence>